<gene>
    <name evidence="2" type="ORF">THAOC_28927</name>
</gene>
<evidence type="ECO:0000313" key="3">
    <source>
        <dbReference type="Proteomes" id="UP000266841"/>
    </source>
</evidence>
<dbReference type="AlphaFoldDB" id="K0RSE6"/>
<feature type="region of interest" description="Disordered" evidence="1">
    <location>
        <begin position="99"/>
        <end position="119"/>
    </location>
</feature>
<dbReference type="Proteomes" id="UP000266841">
    <property type="component" value="Unassembled WGS sequence"/>
</dbReference>
<comment type="caution">
    <text evidence="2">The sequence shown here is derived from an EMBL/GenBank/DDBJ whole genome shotgun (WGS) entry which is preliminary data.</text>
</comment>
<feature type="compositionally biased region" description="Polar residues" evidence="1">
    <location>
        <begin position="104"/>
        <end position="119"/>
    </location>
</feature>
<feature type="non-terminal residue" evidence="2">
    <location>
        <position position="1"/>
    </location>
</feature>
<reference evidence="2 3" key="1">
    <citation type="journal article" date="2012" name="Genome Biol.">
        <title>Genome and low-iron response of an oceanic diatom adapted to chronic iron limitation.</title>
        <authorList>
            <person name="Lommer M."/>
            <person name="Specht M."/>
            <person name="Roy A.S."/>
            <person name="Kraemer L."/>
            <person name="Andreson R."/>
            <person name="Gutowska M.A."/>
            <person name="Wolf J."/>
            <person name="Bergner S.V."/>
            <person name="Schilhabel M.B."/>
            <person name="Klostermeier U.C."/>
            <person name="Beiko R.G."/>
            <person name="Rosenstiel P."/>
            <person name="Hippler M."/>
            <person name="Laroche J."/>
        </authorList>
    </citation>
    <scope>NUCLEOTIDE SEQUENCE [LARGE SCALE GENOMIC DNA]</scope>
    <source>
        <strain evidence="2 3">CCMP1005</strain>
    </source>
</reference>
<dbReference type="EMBL" id="AGNL01040877">
    <property type="protein sequence ID" value="EJK51861.1"/>
    <property type="molecule type" value="Genomic_DNA"/>
</dbReference>
<organism evidence="2 3">
    <name type="scientific">Thalassiosira oceanica</name>
    <name type="common">Marine diatom</name>
    <dbReference type="NCBI Taxonomy" id="159749"/>
    <lineage>
        <taxon>Eukaryota</taxon>
        <taxon>Sar</taxon>
        <taxon>Stramenopiles</taxon>
        <taxon>Ochrophyta</taxon>
        <taxon>Bacillariophyta</taxon>
        <taxon>Coscinodiscophyceae</taxon>
        <taxon>Thalassiosirophycidae</taxon>
        <taxon>Thalassiosirales</taxon>
        <taxon>Thalassiosiraceae</taxon>
        <taxon>Thalassiosira</taxon>
    </lineage>
</organism>
<name>K0RSE6_THAOC</name>
<keyword evidence="3" id="KW-1185">Reference proteome</keyword>
<evidence type="ECO:0000256" key="1">
    <source>
        <dbReference type="SAM" id="MobiDB-lite"/>
    </source>
</evidence>
<proteinExistence type="predicted"/>
<sequence length="133" mass="14513">CPIAAANYGVDSDGRRAGHLRGILLRPNKYVGSMSIPSYQAHIPETDVFGPLNPSDTAWHLEHDAVVDPHGSATLATRLDRLELKIAIYDMSSPLSPSPCLSSGIQRSMTSRSTDNKPITRVSATNWPKRMKC</sequence>
<accession>K0RSE6</accession>
<evidence type="ECO:0000313" key="2">
    <source>
        <dbReference type="EMBL" id="EJK51861.1"/>
    </source>
</evidence>
<protein>
    <submittedName>
        <fullName evidence="2">Uncharacterized protein</fullName>
    </submittedName>
</protein>